<dbReference type="Proteomes" id="UP000256269">
    <property type="component" value="Unassembled WGS sequence"/>
</dbReference>
<reference evidence="1 2" key="1">
    <citation type="submission" date="2018-08" db="EMBL/GenBank/DDBJ databases">
        <title>Genomic Encyclopedia of Archaeal and Bacterial Type Strains, Phase II (KMG-II): from individual species to whole genera.</title>
        <authorList>
            <person name="Goeker M."/>
        </authorList>
    </citation>
    <scope>NUCLEOTIDE SEQUENCE [LARGE SCALE GENOMIC DNA]</scope>
    <source>
        <strain evidence="1 2">DSM 45791</strain>
    </source>
</reference>
<accession>A0A3E0HPH4</accession>
<dbReference type="EMBL" id="QUNO01000005">
    <property type="protein sequence ID" value="REH48422.1"/>
    <property type="molecule type" value="Genomic_DNA"/>
</dbReference>
<dbReference type="RefSeq" id="WP_116175191.1">
    <property type="nucleotide sequence ID" value="NZ_CP144375.1"/>
</dbReference>
<name>A0A3E0HPH4_9PSEU</name>
<evidence type="ECO:0000313" key="2">
    <source>
        <dbReference type="Proteomes" id="UP000256269"/>
    </source>
</evidence>
<comment type="caution">
    <text evidence="1">The sequence shown here is derived from an EMBL/GenBank/DDBJ whole genome shotgun (WGS) entry which is preliminary data.</text>
</comment>
<dbReference type="AlphaFoldDB" id="A0A3E0HPH4"/>
<gene>
    <name evidence="1" type="ORF">BCF44_105281</name>
</gene>
<keyword evidence="2" id="KW-1185">Reference proteome</keyword>
<proteinExistence type="predicted"/>
<organism evidence="1 2">
    <name type="scientific">Kutzneria buriramensis</name>
    <dbReference type="NCBI Taxonomy" id="1045776"/>
    <lineage>
        <taxon>Bacteria</taxon>
        <taxon>Bacillati</taxon>
        <taxon>Actinomycetota</taxon>
        <taxon>Actinomycetes</taxon>
        <taxon>Pseudonocardiales</taxon>
        <taxon>Pseudonocardiaceae</taxon>
        <taxon>Kutzneria</taxon>
    </lineage>
</organism>
<protein>
    <submittedName>
        <fullName evidence="1">Uncharacterized protein</fullName>
    </submittedName>
</protein>
<evidence type="ECO:0000313" key="1">
    <source>
        <dbReference type="EMBL" id="REH48422.1"/>
    </source>
</evidence>
<sequence>MDGTAGVTIVTLDADHHRVLVQLTADARFTLSLGAVDLRVLLNALGKGEICYVSGLHASHSWRLLGAHPHHEGGVAPFEVPVGDGAMLLYLELPGEPKCQAVVHVCQIVHDREQVAELTNHLHSALALLETPLI</sequence>